<organism evidence="6 7">
    <name type="scientific">Aristolochia fimbriata</name>
    <name type="common">White veined hardy Dutchman's pipe vine</name>
    <dbReference type="NCBI Taxonomy" id="158543"/>
    <lineage>
        <taxon>Eukaryota</taxon>
        <taxon>Viridiplantae</taxon>
        <taxon>Streptophyta</taxon>
        <taxon>Embryophyta</taxon>
        <taxon>Tracheophyta</taxon>
        <taxon>Spermatophyta</taxon>
        <taxon>Magnoliopsida</taxon>
        <taxon>Magnoliidae</taxon>
        <taxon>Piperales</taxon>
        <taxon>Aristolochiaceae</taxon>
        <taxon>Aristolochia</taxon>
    </lineage>
</organism>
<proteinExistence type="inferred from homology"/>
<dbReference type="PROSITE" id="PS51354">
    <property type="entry name" value="GLUTAREDOXIN_2"/>
    <property type="match status" value="1"/>
</dbReference>
<sequence length="106" mass="11643">MDRVTRPASQNAVVIFSVSSCCMCHTVKRLFYELGVNPAIHELDQQPKGREIEKALAGLLADHHRRPSVPAIFIGGRLVGSTDKVMSLHLSGSLVPLLKREGALWL</sequence>
<dbReference type="GO" id="GO:0005737">
    <property type="term" value="C:cytoplasm"/>
    <property type="evidence" value="ECO:0007669"/>
    <property type="project" value="UniProtKB-SubCell"/>
</dbReference>
<dbReference type="PANTHER" id="PTHR10168">
    <property type="entry name" value="GLUTAREDOXIN"/>
    <property type="match status" value="1"/>
</dbReference>
<keyword evidence="7" id="KW-1185">Reference proteome</keyword>
<dbReference type="InterPro" id="IPR011905">
    <property type="entry name" value="GlrX-like_pln_2"/>
</dbReference>
<evidence type="ECO:0000256" key="3">
    <source>
        <dbReference type="ARBA" id="ARBA00022490"/>
    </source>
</evidence>
<dbReference type="NCBIfam" id="TIGR02189">
    <property type="entry name" value="GlrX-like_plant"/>
    <property type="match status" value="1"/>
</dbReference>
<evidence type="ECO:0000256" key="2">
    <source>
        <dbReference type="ARBA" id="ARBA00007568"/>
    </source>
</evidence>
<dbReference type="AlphaFoldDB" id="A0AAV7FF76"/>
<name>A0AAV7FF76_ARIFI</name>
<dbReference type="CDD" id="cd03419">
    <property type="entry name" value="GRX_GRXh_1_2_like"/>
    <property type="match status" value="1"/>
</dbReference>
<dbReference type="InterPro" id="IPR002109">
    <property type="entry name" value="Glutaredoxin"/>
</dbReference>
<dbReference type="Proteomes" id="UP000825729">
    <property type="component" value="Unassembled WGS sequence"/>
</dbReference>
<dbReference type="SUPFAM" id="SSF52833">
    <property type="entry name" value="Thioredoxin-like"/>
    <property type="match status" value="1"/>
</dbReference>
<evidence type="ECO:0000259" key="5">
    <source>
        <dbReference type="Pfam" id="PF00462"/>
    </source>
</evidence>
<accession>A0AAV7FF76</accession>
<gene>
    <name evidence="6" type="ORF">H6P81_004311</name>
</gene>
<comment type="similarity">
    <text evidence="2">Belongs to the glutaredoxin family. CC-type subfamily.</text>
</comment>
<keyword evidence="3" id="KW-0963">Cytoplasm</keyword>
<evidence type="ECO:0000256" key="4">
    <source>
        <dbReference type="ARBA" id="ARBA00023284"/>
    </source>
</evidence>
<evidence type="ECO:0000256" key="1">
    <source>
        <dbReference type="ARBA" id="ARBA00004496"/>
    </source>
</evidence>
<dbReference type="Pfam" id="PF00462">
    <property type="entry name" value="Glutaredoxin"/>
    <property type="match status" value="1"/>
</dbReference>
<reference evidence="6 7" key="1">
    <citation type="submission" date="2021-07" db="EMBL/GenBank/DDBJ databases">
        <title>The Aristolochia fimbriata genome: insights into angiosperm evolution, floral development and chemical biosynthesis.</title>
        <authorList>
            <person name="Jiao Y."/>
        </authorList>
    </citation>
    <scope>NUCLEOTIDE SEQUENCE [LARGE SCALE GENOMIC DNA]</scope>
    <source>
        <strain evidence="6">IBCAS-2021</strain>
        <tissue evidence="6">Leaf</tissue>
    </source>
</reference>
<feature type="domain" description="Glutaredoxin" evidence="5">
    <location>
        <begin position="13"/>
        <end position="79"/>
    </location>
</feature>
<dbReference type="EMBL" id="JAINDJ010000002">
    <property type="protein sequence ID" value="KAG9459803.1"/>
    <property type="molecule type" value="Genomic_DNA"/>
</dbReference>
<keyword evidence="4" id="KW-0676">Redox-active center</keyword>
<dbReference type="FunFam" id="3.40.30.10:FF:000028">
    <property type="entry name" value="Glutaredoxin family protein"/>
    <property type="match status" value="1"/>
</dbReference>
<comment type="subcellular location">
    <subcellularLocation>
        <location evidence="1">Cytoplasm</location>
    </subcellularLocation>
</comment>
<comment type="caution">
    <text evidence="6">The sequence shown here is derived from an EMBL/GenBank/DDBJ whole genome shotgun (WGS) entry which is preliminary data.</text>
</comment>
<dbReference type="InterPro" id="IPR036249">
    <property type="entry name" value="Thioredoxin-like_sf"/>
</dbReference>
<dbReference type="PROSITE" id="PS51257">
    <property type="entry name" value="PROKAR_LIPOPROTEIN"/>
    <property type="match status" value="1"/>
</dbReference>
<evidence type="ECO:0000313" key="7">
    <source>
        <dbReference type="Proteomes" id="UP000825729"/>
    </source>
</evidence>
<protein>
    <recommendedName>
        <fullName evidence="5">Glutaredoxin domain-containing protein</fullName>
    </recommendedName>
</protein>
<dbReference type="Gene3D" id="3.40.30.10">
    <property type="entry name" value="Glutaredoxin"/>
    <property type="match status" value="1"/>
</dbReference>
<evidence type="ECO:0000313" key="6">
    <source>
        <dbReference type="EMBL" id="KAG9459803.1"/>
    </source>
</evidence>